<protein>
    <submittedName>
        <fullName evidence="1">Uncharacterized protein</fullName>
    </submittedName>
</protein>
<reference evidence="1 2" key="1">
    <citation type="submission" date="2016-01" db="EMBL/GenBank/DDBJ databases">
        <title>Investigation of taxonomic status of Bacillus aminovorans.</title>
        <authorList>
            <person name="Verma A."/>
            <person name="Pal Y."/>
            <person name="Krishnamurthi S."/>
        </authorList>
    </citation>
    <scope>NUCLEOTIDE SEQUENCE [LARGE SCALE GENOMIC DNA]</scope>
    <source>
        <strain evidence="1 2">DSM 4337</strain>
    </source>
</reference>
<evidence type="ECO:0000313" key="1">
    <source>
        <dbReference type="EMBL" id="OAH57775.1"/>
    </source>
</evidence>
<dbReference type="AlphaFoldDB" id="A0A177KXP7"/>
<organism evidence="1 2">
    <name type="scientific">Domibacillus aminovorans</name>
    <dbReference type="NCBI Taxonomy" id="29332"/>
    <lineage>
        <taxon>Bacteria</taxon>
        <taxon>Bacillati</taxon>
        <taxon>Bacillota</taxon>
        <taxon>Bacilli</taxon>
        <taxon>Bacillales</taxon>
        <taxon>Bacillaceae</taxon>
        <taxon>Domibacillus</taxon>
    </lineage>
</organism>
<evidence type="ECO:0000313" key="2">
    <source>
        <dbReference type="Proteomes" id="UP000077271"/>
    </source>
</evidence>
<gene>
    <name evidence="1" type="ORF">AWH48_01785</name>
</gene>
<accession>A0A177KXP7</accession>
<sequence>MVKLQDIVINPSTMMLELDIMEIPKACVVVICDGKAKLRELPPHGEYKIVTHQGKVKRMKKEEGEEF</sequence>
<dbReference type="OrthoDB" id="2738462at2"/>
<dbReference type="RefSeq" id="WP_018392943.1">
    <property type="nucleotide sequence ID" value="NZ_LQWZ01000012.1"/>
</dbReference>
<dbReference type="EMBL" id="LQWZ01000012">
    <property type="protein sequence ID" value="OAH57775.1"/>
    <property type="molecule type" value="Genomic_DNA"/>
</dbReference>
<dbReference type="Proteomes" id="UP000077271">
    <property type="component" value="Unassembled WGS sequence"/>
</dbReference>
<dbReference type="InterPro" id="IPR035530">
    <property type="entry name" value="PBSX_XtrA"/>
</dbReference>
<proteinExistence type="predicted"/>
<name>A0A177KXP7_9BACI</name>
<comment type="caution">
    <text evidence="1">The sequence shown here is derived from an EMBL/GenBank/DDBJ whole genome shotgun (WGS) entry which is preliminary data.</text>
</comment>
<dbReference type="Pfam" id="PF17356">
    <property type="entry name" value="PBSX_XtrA"/>
    <property type="match status" value="1"/>
</dbReference>